<dbReference type="InterPro" id="IPR023458">
    <property type="entry name" value="Met-tRNA_ligase_1"/>
</dbReference>
<proteinExistence type="inferred from homology"/>
<keyword evidence="4 7" id="KW-0648">Protein biosynthesis</keyword>
<dbReference type="GO" id="GO:0005829">
    <property type="term" value="C:cytosol"/>
    <property type="evidence" value="ECO:0007669"/>
    <property type="project" value="TreeGrafter"/>
</dbReference>
<evidence type="ECO:0000256" key="1">
    <source>
        <dbReference type="ARBA" id="ARBA00022598"/>
    </source>
</evidence>
<keyword evidence="10" id="KW-1185">Reference proteome</keyword>
<keyword evidence="5 7" id="KW-0030">Aminoacyl-tRNA synthetase</keyword>
<name>A0A4P9VLM8_9GAMM</name>
<evidence type="ECO:0000256" key="6">
    <source>
        <dbReference type="ARBA" id="ARBA00047364"/>
    </source>
</evidence>
<evidence type="ECO:0000259" key="8">
    <source>
        <dbReference type="Pfam" id="PF09334"/>
    </source>
</evidence>
<dbReference type="Pfam" id="PF09334">
    <property type="entry name" value="tRNA-synt_1g"/>
    <property type="match status" value="1"/>
</dbReference>
<evidence type="ECO:0000313" key="10">
    <source>
        <dbReference type="Proteomes" id="UP000257039"/>
    </source>
</evidence>
<dbReference type="InterPro" id="IPR029038">
    <property type="entry name" value="MetRS_Zn"/>
</dbReference>
<evidence type="ECO:0000256" key="2">
    <source>
        <dbReference type="ARBA" id="ARBA00022741"/>
    </source>
</evidence>
<dbReference type="PANTHER" id="PTHR45765:SF1">
    <property type="entry name" value="METHIONINE--TRNA LIGASE, CYTOPLASMIC"/>
    <property type="match status" value="1"/>
</dbReference>
<evidence type="ECO:0000256" key="7">
    <source>
        <dbReference type="RuleBase" id="RU363039"/>
    </source>
</evidence>
<comment type="caution">
    <text evidence="9">The sequence shown here is derived from an EMBL/GenBank/DDBJ whole genome shotgun (WGS) entry which is preliminary data.</text>
</comment>
<dbReference type="InterPro" id="IPR015413">
    <property type="entry name" value="Methionyl/Leucyl_tRNA_Synth"/>
</dbReference>
<dbReference type="Proteomes" id="UP000257039">
    <property type="component" value="Unassembled WGS sequence"/>
</dbReference>
<gene>
    <name evidence="9" type="ORF">B9G39_04515</name>
</gene>
<comment type="catalytic activity">
    <reaction evidence="6">
        <text>tRNA(Met) + L-methionine + ATP = L-methionyl-tRNA(Met) + AMP + diphosphate</text>
        <dbReference type="Rhea" id="RHEA:13481"/>
        <dbReference type="Rhea" id="RHEA-COMP:9667"/>
        <dbReference type="Rhea" id="RHEA-COMP:9698"/>
        <dbReference type="ChEBI" id="CHEBI:30616"/>
        <dbReference type="ChEBI" id="CHEBI:33019"/>
        <dbReference type="ChEBI" id="CHEBI:57844"/>
        <dbReference type="ChEBI" id="CHEBI:78442"/>
        <dbReference type="ChEBI" id="CHEBI:78530"/>
        <dbReference type="ChEBI" id="CHEBI:456215"/>
        <dbReference type="EC" id="6.1.1.10"/>
    </reaction>
</comment>
<dbReference type="Gene3D" id="3.40.50.620">
    <property type="entry name" value="HUPs"/>
    <property type="match status" value="1"/>
</dbReference>
<keyword evidence="1 7" id="KW-0436">Ligase</keyword>
<dbReference type="InterPro" id="IPR001412">
    <property type="entry name" value="aa-tRNA-synth_I_CS"/>
</dbReference>
<evidence type="ECO:0000313" key="9">
    <source>
        <dbReference type="EMBL" id="RDH42772.1"/>
    </source>
</evidence>
<sequence>MDKIIIVCSRPTPNGPLHLGHLSGPYLRADILKRALVQQGYSVCLVTGVDAFETYIQGTCEEKGIPCKTFVNENSKRILSDLLSAKISMDGFYDVSNNLNLFSDICSDFFSQIRNVEEKDISILRERDSKRLVVGYWLEGQCPSCDSRMGSFYCENCGSLIPPNKVKNPSSKSGRRIEPFATKWLYCVPENDDRTHVLNKIKKKYPGILSSVKDDFLGHMSSDFILGYPQDWGVSIDSRHCCFSAASILPYSNYFATMAGYQDSFNKDADTKTIAFFGKDAVTQYVYGCELLSHMSKNYKGFDYCYMNDFLLLEGSKFSTSRNHAIWISEALQGNDFQSDGIRWFLSQYDMEKQGNNFVREDYKKFEDKMFSSVLSVLENFEDLKRYSDLKPERSQYIKHFFQTLMTERNTYLALDNFQVHKAVKVLEKSVELLNTLEINARKEWCWWFSELSEPFIPSIAQYISSSLKREVVNV</sequence>
<feature type="domain" description="Methionyl/Leucyl tRNA synthetase" evidence="8">
    <location>
        <begin position="5"/>
        <end position="364"/>
    </location>
</feature>
<keyword evidence="2 7" id="KW-0547">Nucleotide-binding</keyword>
<evidence type="ECO:0000256" key="3">
    <source>
        <dbReference type="ARBA" id="ARBA00022840"/>
    </source>
</evidence>
<accession>A0A4P9VLM8</accession>
<evidence type="ECO:0000256" key="5">
    <source>
        <dbReference type="ARBA" id="ARBA00023146"/>
    </source>
</evidence>
<comment type="similarity">
    <text evidence="7">Belongs to the class-I aminoacyl-tRNA synthetase family.</text>
</comment>
<dbReference type="GO" id="GO:0004825">
    <property type="term" value="F:methionine-tRNA ligase activity"/>
    <property type="evidence" value="ECO:0007669"/>
    <property type="project" value="UniProtKB-EC"/>
</dbReference>
<dbReference type="Gene3D" id="2.20.28.20">
    <property type="entry name" value="Methionyl-tRNA synthetase, Zn-domain"/>
    <property type="match status" value="1"/>
</dbReference>
<dbReference type="InterPro" id="IPR014729">
    <property type="entry name" value="Rossmann-like_a/b/a_fold"/>
</dbReference>
<evidence type="ECO:0000256" key="4">
    <source>
        <dbReference type="ARBA" id="ARBA00022917"/>
    </source>
</evidence>
<dbReference type="EMBL" id="NDXW01000001">
    <property type="protein sequence ID" value="RDH42772.1"/>
    <property type="molecule type" value="Genomic_DNA"/>
</dbReference>
<dbReference type="SUPFAM" id="SSF52374">
    <property type="entry name" value="Nucleotidylyl transferase"/>
    <property type="match status" value="1"/>
</dbReference>
<keyword evidence="3 7" id="KW-0067">ATP-binding</keyword>
<protein>
    <recommendedName>
        <fullName evidence="8">Methionyl/Leucyl tRNA synthetase domain-containing protein</fullName>
    </recommendedName>
</protein>
<organism evidence="9 10">
    <name type="scientific">Zooshikella ganghwensis</name>
    <dbReference type="NCBI Taxonomy" id="202772"/>
    <lineage>
        <taxon>Bacteria</taxon>
        <taxon>Pseudomonadati</taxon>
        <taxon>Pseudomonadota</taxon>
        <taxon>Gammaproteobacteria</taxon>
        <taxon>Oceanospirillales</taxon>
        <taxon>Zooshikellaceae</taxon>
        <taxon>Zooshikella</taxon>
    </lineage>
</organism>
<dbReference type="PROSITE" id="PS00178">
    <property type="entry name" value="AA_TRNA_LIGASE_I"/>
    <property type="match status" value="1"/>
</dbReference>
<dbReference type="GO" id="GO:0005524">
    <property type="term" value="F:ATP binding"/>
    <property type="evidence" value="ECO:0007669"/>
    <property type="project" value="UniProtKB-KW"/>
</dbReference>
<dbReference type="PANTHER" id="PTHR45765">
    <property type="entry name" value="METHIONINE--TRNA LIGASE"/>
    <property type="match status" value="1"/>
</dbReference>
<dbReference type="GO" id="GO:0006431">
    <property type="term" value="P:methionyl-tRNA aminoacylation"/>
    <property type="evidence" value="ECO:0007669"/>
    <property type="project" value="TreeGrafter"/>
</dbReference>
<dbReference type="AlphaFoldDB" id="A0A4P9VLM8"/>
<dbReference type="RefSeq" id="WP_094786226.1">
    <property type="nucleotide sequence ID" value="NZ_NDXW01000001.1"/>
</dbReference>
<reference evidence="9 10" key="1">
    <citation type="submission" date="2017-04" db="EMBL/GenBank/DDBJ databases">
        <title>Draft genome sequence of Zooshikella ganghwensis VG4 isolated from Red Sea sediments.</title>
        <authorList>
            <person name="Rehman Z."/>
            <person name="Alam I."/>
            <person name="Kamau A."/>
            <person name="Bajic V."/>
            <person name="Leiknes T."/>
        </authorList>
    </citation>
    <scope>NUCLEOTIDE SEQUENCE [LARGE SCALE GENOMIC DNA]</scope>
    <source>
        <strain evidence="9 10">VG4</strain>
    </source>
</reference>